<feature type="transmembrane region" description="Helical" evidence="1">
    <location>
        <begin position="34"/>
        <end position="56"/>
    </location>
</feature>
<evidence type="ECO:0000313" key="2">
    <source>
        <dbReference type="EMBL" id="QGZ60641.1"/>
    </source>
</evidence>
<name>A0A7Z2GF31_9BURK</name>
<dbReference type="KEGG" id="pacs:FAZ98_02190"/>
<keyword evidence="1" id="KW-0472">Membrane</keyword>
<dbReference type="EMBL" id="CP046913">
    <property type="protein sequence ID" value="QGZ60641.1"/>
    <property type="molecule type" value="Genomic_DNA"/>
</dbReference>
<evidence type="ECO:0000313" key="3">
    <source>
        <dbReference type="Proteomes" id="UP000433577"/>
    </source>
</evidence>
<evidence type="ECO:0000256" key="1">
    <source>
        <dbReference type="SAM" id="Phobius"/>
    </source>
</evidence>
<protein>
    <submittedName>
        <fullName evidence="2">Uncharacterized protein</fullName>
    </submittedName>
</protein>
<sequence>MTRTMTMTIKTLGHGEAAAMARTRADGTQFVRRVVSYAVLASGVVAIAAQSFAHLVGH</sequence>
<keyword evidence="3" id="KW-1185">Reference proteome</keyword>
<proteinExistence type="predicted"/>
<dbReference type="RefSeq" id="WP_158948357.1">
    <property type="nucleotide sequence ID" value="NZ_CP046913.1"/>
</dbReference>
<keyword evidence="1" id="KW-0812">Transmembrane</keyword>
<dbReference type="Proteomes" id="UP000433577">
    <property type="component" value="Chromosome 1"/>
</dbReference>
<dbReference type="AlphaFoldDB" id="A0A7Z2GF31"/>
<dbReference type="OrthoDB" id="9112615at2"/>
<gene>
    <name evidence="2" type="ORF">FAZ98_02190</name>
</gene>
<keyword evidence="1" id="KW-1133">Transmembrane helix</keyword>
<organism evidence="2 3">
    <name type="scientific">Paraburkholderia acidisoli</name>
    <dbReference type="NCBI Taxonomy" id="2571748"/>
    <lineage>
        <taxon>Bacteria</taxon>
        <taxon>Pseudomonadati</taxon>
        <taxon>Pseudomonadota</taxon>
        <taxon>Betaproteobacteria</taxon>
        <taxon>Burkholderiales</taxon>
        <taxon>Burkholderiaceae</taxon>
        <taxon>Paraburkholderia</taxon>
    </lineage>
</organism>
<reference evidence="2 3" key="1">
    <citation type="submission" date="2019-12" db="EMBL/GenBank/DDBJ databases">
        <title>Paraburkholderia acidiphila 7Q-K02 sp. nov and Paraburkholderia acidisoli DHF22 sp. nov., two strains isolated from forest soil.</title>
        <authorList>
            <person name="Gao Z."/>
            <person name="Qiu L."/>
        </authorList>
    </citation>
    <scope>NUCLEOTIDE SEQUENCE [LARGE SCALE GENOMIC DNA]</scope>
    <source>
        <strain evidence="2 3">DHF22</strain>
    </source>
</reference>
<accession>A0A7Z2GF31</accession>